<feature type="region of interest" description="Disordered" evidence="2">
    <location>
        <begin position="1"/>
        <end position="51"/>
    </location>
</feature>
<evidence type="ECO:0000313" key="4">
    <source>
        <dbReference type="Proteomes" id="UP000313359"/>
    </source>
</evidence>
<protein>
    <submittedName>
        <fullName evidence="3">Uncharacterized protein</fullName>
    </submittedName>
</protein>
<organism evidence="3 4">
    <name type="scientific">Lentinus tigrinus ALCF2SS1-6</name>
    <dbReference type="NCBI Taxonomy" id="1328759"/>
    <lineage>
        <taxon>Eukaryota</taxon>
        <taxon>Fungi</taxon>
        <taxon>Dikarya</taxon>
        <taxon>Basidiomycota</taxon>
        <taxon>Agaricomycotina</taxon>
        <taxon>Agaricomycetes</taxon>
        <taxon>Polyporales</taxon>
        <taxon>Polyporaceae</taxon>
        <taxon>Lentinus</taxon>
    </lineage>
</organism>
<gene>
    <name evidence="3" type="ORF">L227DRAFT_514581</name>
</gene>
<dbReference type="OrthoDB" id="2752784at2759"/>
<keyword evidence="1" id="KW-0175">Coiled coil</keyword>
<sequence length="326" mass="34874">MPPTSRPSSSQPASRTPSSMRSTSGARASTPAESKTRHTTAKKTTPSQKAWQEAEKIIPDLDAAVAFLHDHTLIPEGTHAYTGTALISGLLHLASVAPTTLSRQGLIALAHLATELFAREAQTAVSAEVVERAEDQLRLRLDEHTSHVEQRMEELEGTIAGTQKELRQCAAELREACEGVRHAERALMEAKEVLAVTPTVAAGTGTSPPPAQMLTLETAPARVRRAATLADLLQRQILIRGATLTAEDGAHFKDGEVLDRARQALDAMEQTGLSPPNGGTLESAKILPHHDVVITASSSAMARWILKPSVAKPFARKMGLTAQVLE</sequence>
<feature type="compositionally biased region" description="Polar residues" evidence="2">
    <location>
        <begin position="20"/>
        <end position="33"/>
    </location>
</feature>
<evidence type="ECO:0000313" key="3">
    <source>
        <dbReference type="EMBL" id="RPD52576.1"/>
    </source>
</evidence>
<proteinExistence type="predicted"/>
<feature type="compositionally biased region" description="Low complexity" evidence="2">
    <location>
        <begin position="1"/>
        <end position="19"/>
    </location>
</feature>
<feature type="coiled-coil region" evidence="1">
    <location>
        <begin position="145"/>
        <end position="172"/>
    </location>
</feature>
<evidence type="ECO:0000256" key="2">
    <source>
        <dbReference type="SAM" id="MobiDB-lite"/>
    </source>
</evidence>
<dbReference type="EMBL" id="ML122351">
    <property type="protein sequence ID" value="RPD52576.1"/>
    <property type="molecule type" value="Genomic_DNA"/>
</dbReference>
<accession>A0A5C2RQY6</accession>
<dbReference type="Proteomes" id="UP000313359">
    <property type="component" value="Unassembled WGS sequence"/>
</dbReference>
<name>A0A5C2RQY6_9APHY</name>
<dbReference type="AlphaFoldDB" id="A0A5C2RQY6"/>
<evidence type="ECO:0000256" key="1">
    <source>
        <dbReference type="SAM" id="Coils"/>
    </source>
</evidence>
<reference evidence="3" key="1">
    <citation type="journal article" date="2018" name="Genome Biol. Evol.">
        <title>Genomics and development of Lentinus tigrinus, a white-rot wood-decaying mushroom with dimorphic fruiting bodies.</title>
        <authorList>
            <person name="Wu B."/>
            <person name="Xu Z."/>
            <person name="Knudson A."/>
            <person name="Carlson A."/>
            <person name="Chen N."/>
            <person name="Kovaka S."/>
            <person name="LaButti K."/>
            <person name="Lipzen A."/>
            <person name="Pennachio C."/>
            <person name="Riley R."/>
            <person name="Schakwitz W."/>
            <person name="Umezawa K."/>
            <person name="Ohm R.A."/>
            <person name="Grigoriev I.V."/>
            <person name="Nagy L.G."/>
            <person name="Gibbons J."/>
            <person name="Hibbett D."/>
        </authorList>
    </citation>
    <scope>NUCLEOTIDE SEQUENCE [LARGE SCALE GENOMIC DNA]</scope>
    <source>
        <strain evidence="3">ALCF2SS1-6</strain>
    </source>
</reference>
<feature type="non-terminal residue" evidence="3">
    <location>
        <position position="326"/>
    </location>
</feature>
<keyword evidence="4" id="KW-1185">Reference proteome</keyword>